<reference evidence="2" key="2">
    <citation type="submission" date="2013-10" db="EMBL/GenBank/DDBJ databases">
        <authorList>
            <person name="Aslett M."/>
        </authorList>
    </citation>
    <scope>NUCLEOTIDE SEQUENCE [LARGE SCALE GENOMIC DNA]</scope>
    <source>
        <strain evidence="2">Weybridge</strain>
    </source>
</reference>
<keyword evidence="3" id="KW-1185">Reference proteome</keyword>
<gene>
    <name evidence="2" type="ORF">EMWEY_00014700</name>
</gene>
<evidence type="ECO:0000256" key="1">
    <source>
        <dbReference type="SAM" id="Coils"/>
    </source>
</evidence>
<dbReference type="VEuPathDB" id="ToxoDB:EMWEY_00014700"/>
<reference evidence="2" key="1">
    <citation type="submission" date="2013-10" db="EMBL/GenBank/DDBJ databases">
        <title>Genomic analysis of the causative agents of coccidiosis in chickens.</title>
        <authorList>
            <person name="Reid A.J."/>
            <person name="Blake D."/>
            <person name="Billington K."/>
            <person name="Browne H."/>
            <person name="Dunn M."/>
            <person name="Hung S."/>
            <person name="Kawahara F."/>
            <person name="Miranda-Saavedra D."/>
            <person name="Mourier T."/>
            <person name="Nagra H."/>
            <person name="Otto T.D."/>
            <person name="Rawlings N."/>
            <person name="Sanchez A."/>
            <person name="Sanders M."/>
            <person name="Subramaniam C."/>
            <person name="Tay Y."/>
            <person name="Dear P."/>
            <person name="Doerig C."/>
            <person name="Gruber A."/>
            <person name="Parkinson J."/>
            <person name="Shirley M."/>
            <person name="Wan K.L."/>
            <person name="Berriman M."/>
            <person name="Tomley F."/>
            <person name="Pain A."/>
        </authorList>
    </citation>
    <scope>NUCLEOTIDE SEQUENCE [LARGE SCALE GENOMIC DNA]</scope>
    <source>
        <strain evidence="2">Weybridge</strain>
    </source>
</reference>
<name>U6LVZ8_EIMMA</name>
<proteinExistence type="predicted"/>
<organism evidence="2 3">
    <name type="scientific">Eimeria maxima</name>
    <name type="common">Coccidian parasite</name>
    <dbReference type="NCBI Taxonomy" id="5804"/>
    <lineage>
        <taxon>Eukaryota</taxon>
        <taxon>Sar</taxon>
        <taxon>Alveolata</taxon>
        <taxon>Apicomplexa</taxon>
        <taxon>Conoidasida</taxon>
        <taxon>Coccidia</taxon>
        <taxon>Eucoccidiorida</taxon>
        <taxon>Eimeriorina</taxon>
        <taxon>Eimeriidae</taxon>
        <taxon>Eimeria</taxon>
    </lineage>
</organism>
<dbReference type="AlphaFoldDB" id="U6LVZ8"/>
<dbReference type="EMBL" id="HG718806">
    <property type="protein sequence ID" value="CDJ56117.1"/>
    <property type="molecule type" value="Genomic_DNA"/>
</dbReference>
<dbReference type="Proteomes" id="UP000030763">
    <property type="component" value="Unassembled WGS sequence"/>
</dbReference>
<accession>U6LVZ8</accession>
<evidence type="ECO:0000313" key="3">
    <source>
        <dbReference type="Proteomes" id="UP000030763"/>
    </source>
</evidence>
<feature type="coiled-coil region" evidence="1">
    <location>
        <begin position="274"/>
        <end position="312"/>
    </location>
</feature>
<evidence type="ECO:0000313" key="2">
    <source>
        <dbReference type="EMBL" id="CDJ56117.1"/>
    </source>
</evidence>
<dbReference type="GeneID" id="25335456"/>
<dbReference type="OrthoDB" id="10664174at2759"/>
<sequence length="331" mass="37171">MEFQNQASEHTQPCLSAAEEANWRPQGGGLANTRADFHGEKHLRHGSGEVNDESALKEADGGFQRRSAAQHSRVCLHLLVSGVSREDGQGSRPLACAYESFAKLLRLAGSLIERMMRHLKAFCCTTVAASARQQMQLTTAKQKVDDEGNLALSSEEALATACDLWASLHRVSPTKRVSVAQFQQLLRQRLVPRDGILYLIPDRYPIELDPHQMPSGEVKTATQQQEEQLQQSDEVPHHFPAAYTRRSDSVPRWKPVAIAIDALHSACRLCTKVLQALLRQTQQRQQQHKQQQQQQQQEKSMQRENIEGLRRRLVSNYRVLFVQLSAAAATA</sequence>
<keyword evidence="1" id="KW-0175">Coiled coil</keyword>
<protein>
    <submittedName>
        <fullName evidence="2">Uncharacterized protein</fullName>
    </submittedName>
</protein>
<dbReference type="RefSeq" id="XP_013332767.1">
    <property type="nucleotide sequence ID" value="XM_013477313.1"/>
</dbReference>